<organism evidence="3 4">
    <name type="scientific">Pseudodonghicola xiamenensis</name>
    <dbReference type="NCBI Taxonomy" id="337702"/>
    <lineage>
        <taxon>Bacteria</taxon>
        <taxon>Pseudomonadati</taxon>
        <taxon>Pseudomonadota</taxon>
        <taxon>Alphaproteobacteria</taxon>
        <taxon>Rhodobacterales</taxon>
        <taxon>Paracoccaceae</taxon>
        <taxon>Pseudodonghicola</taxon>
    </lineage>
</organism>
<evidence type="ECO:0000256" key="2">
    <source>
        <dbReference type="ARBA" id="ARBA00022525"/>
    </source>
</evidence>
<dbReference type="PANTHER" id="PTHR38340">
    <property type="entry name" value="S-LAYER PROTEIN"/>
    <property type="match status" value="1"/>
</dbReference>
<dbReference type="Gene3D" id="3.30.1500.10">
    <property type="entry name" value="Haem-binding HasA"/>
    <property type="match status" value="1"/>
</dbReference>
<accession>A0A8J3H355</accession>
<dbReference type="Proteomes" id="UP000611500">
    <property type="component" value="Unassembled WGS sequence"/>
</dbReference>
<dbReference type="Gene3D" id="2.150.10.10">
    <property type="entry name" value="Serralysin-like metalloprotease, C-terminal"/>
    <property type="match status" value="2"/>
</dbReference>
<dbReference type="InterPro" id="IPR018511">
    <property type="entry name" value="Hemolysin-typ_Ca-bd_CS"/>
</dbReference>
<name>A0A8J3H355_9RHOB</name>
<reference evidence="3" key="2">
    <citation type="submission" date="2020-09" db="EMBL/GenBank/DDBJ databases">
        <authorList>
            <person name="Sun Q."/>
            <person name="Zhou Y."/>
        </authorList>
    </citation>
    <scope>NUCLEOTIDE SEQUENCE</scope>
    <source>
        <strain evidence="3">CGMCC 1.7081</strain>
    </source>
</reference>
<comment type="subcellular location">
    <subcellularLocation>
        <location evidence="1">Secreted</location>
    </subcellularLocation>
</comment>
<dbReference type="InterPro" id="IPR050557">
    <property type="entry name" value="RTX_toxin/Mannuronan_C5-epim"/>
</dbReference>
<protein>
    <recommendedName>
        <fullName evidence="5">Hemolysin-type calcium-binding repeat-containing protein</fullName>
    </recommendedName>
</protein>
<dbReference type="GO" id="GO:0005509">
    <property type="term" value="F:calcium ion binding"/>
    <property type="evidence" value="ECO:0007669"/>
    <property type="project" value="InterPro"/>
</dbReference>
<dbReference type="GO" id="GO:0005576">
    <property type="term" value="C:extracellular region"/>
    <property type="evidence" value="ECO:0007669"/>
    <property type="project" value="UniProtKB-SubCell"/>
</dbReference>
<sequence length="367" mass="37248">MTITIKLKGNGVDFNAALDTFFEGFTPYGMPLFMPASGTSKQIVHLDTPTAGEEADTRAVVLGGDDFFYTFSNHSVSGTIDTVELGTLGSAYDSDSGDLVVNDDGLAEIDAAITLSGLGITNEAGVKGDVHEIVAGLMGGGPDGTSVDAAPLLDALWGEGHDFYGTAGADTYRGTDYDDVVRGGAGNDKLFGGKGDDKLIGGAGKDTLNGGAGNDTLIGGGGRDKLVGGAGDDVLKGGGGRDRLIGGAGDDRLDGGKGADVLTGGKGADTFIFATAKQADGDRITDFSSKQGDVIDLSKIDADITMKGNQEFTLIGDAEFSGAAGELRAWHDGDNTLVGGDVDGDGIADFTITLNGLYDLASSDFLL</sequence>
<dbReference type="InterPro" id="IPR036912">
    <property type="entry name" value="HasA_haem-bd_sf"/>
</dbReference>
<reference evidence="3" key="1">
    <citation type="journal article" date="2014" name="Int. J. Syst. Evol. Microbiol.">
        <title>Complete genome sequence of Corynebacterium casei LMG S-19264T (=DSM 44701T), isolated from a smear-ripened cheese.</title>
        <authorList>
            <consortium name="US DOE Joint Genome Institute (JGI-PGF)"/>
            <person name="Walter F."/>
            <person name="Albersmeier A."/>
            <person name="Kalinowski J."/>
            <person name="Ruckert C."/>
        </authorList>
    </citation>
    <scope>NUCLEOTIDE SEQUENCE</scope>
    <source>
        <strain evidence="3">CGMCC 1.7081</strain>
    </source>
</reference>
<evidence type="ECO:0000313" key="3">
    <source>
        <dbReference type="EMBL" id="GHG80340.1"/>
    </source>
</evidence>
<dbReference type="AlphaFoldDB" id="A0A8J3H355"/>
<proteinExistence type="predicted"/>
<evidence type="ECO:0000313" key="4">
    <source>
        <dbReference type="Proteomes" id="UP000611500"/>
    </source>
</evidence>
<dbReference type="PANTHER" id="PTHR38340:SF1">
    <property type="entry name" value="S-LAYER PROTEIN"/>
    <property type="match status" value="1"/>
</dbReference>
<evidence type="ECO:0008006" key="5">
    <source>
        <dbReference type="Google" id="ProtNLM"/>
    </source>
</evidence>
<dbReference type="SUPFAM" id="SSF51120">
    <property type="entry name" value="beta-Roll"/>
    <property type="match status" value="1"/>
</dbReference>
<dbReference type="RefSeq" id="WP_051312095.1">
    <property type="nucleotide sequence ID" value="NZ_BNAP01000001.1"/>
</dbReference>
<gene>
    <name evidence="3" type="ORF">GCM10010961_03400</name>
</gene>
<comment type="caution">
    <text evidence="3">The sequence shown here is derived from an EMBL/GenBank/DDBJ whole genome shotgun (WGS) entry which is preliminary data.</text>
</comment>
<dbReference type="InterPro" id="IPR011049">
    <property type="entry name" value="Serralysin-like_metalloprot_C"/>
</dbReference>
<dbReference type="Pfam" id="PF00353">
    <property type="entry name" value="HemolysinCabind"/>
    <property type="match status" value="3"/>
</dbReference>
<dbReference type="SUPFAM" id="SSF54621">
    <property type="entry name" value="Heme-binding protein A (HasA)"/>
    <property type="match status" value="1"/>
</dbReference>
<dbReference type="PROSITE" id="PS00330">
    <property type="entry name" value="HEMOLYSIN_CALCIUM"/>
    <property type="match status" value="6"/>
</dbReference>
<dbReference type="PRINTS" id="PR00313">
    <property type="entry name" value="CABNDNGRPT"/>
</dbReference>
<keyword evidence="2" id="KW-0964">Secreted</keyword>
<dbReference type="InterPro" id="IPR001343">
    <property type="entry name" value="Hemolysn_Ca-bd"/>
</dbReference>
<dbReference type="EMBL" id="BNAP01000001">
    <property type="protein sequence ID" value="GHG80340.1"/>
    <property type="molecule type" value="Genomic_DNA"/>
</dbReference>
<keyword evidence="4" id="KW-1185">Reference proteome</keyword>
<evidence type="ECO:0000256" key="1">
    <source>
        <dbReference type="ARBA" id="ARBA00004613"/>
    </source>
</evidence>